<dbReference type="AlphaFoldDB" id="A0A382F2E6"/>
<evidence type="ECO:0000313" key="2">
    <source>
        <dbReference type="EMBL" id="SVB56301.1"/>
    </source>
</evidence>
<reference evidence="2" key="1">
    <citation type="submission" date="2018-05" db="EMBL/GenBank/DDBJ databases">
        <authorList>
            <person name="Lanie J.A."/>
            <person name="Ng W.-L."/>
            <person name="Kazmierczak K.M."/>
            <person name="Andrzejewski T.M."/>
            <person name="Davidsen T.M."/>
            <person name="Wayne K.J."/>
            <person name="Tettelin H."/>
            <person name="Glass J.I."/>
            <person name="Rusch D."/>
            <person name="Podicherti R."/>
            <person name="Tsui H.-C.T."/>
            <person name="Winkler M.E."/>
        </authorList>
    </citation>
    <scope>NUCLEOTIDE SEQUENCE</scope>
</reference>
<name>A0A382F2E6_9ZZZZ</name>
<dbReference type="GO" id="GO:0000166">
    <property type="term" value="F:nucleotide binding"/>
    <property type="evidence" value="ECO:0007669"/>
    <property type="project" value="InterPro"/>
</dbReference>
<dbReference type="PANTHER" id="PTHR43377:SF1">
    <property type="entry name" value="BILIVERDIN REDUCTASE A"/>
    <property type="match status" value="1"/>
</dbReference>
<dbReference type="Gene3D" id="3.40.50.720">
    <property type="entry name" value="NAD(P)-binding Rossmann-like Domain"/>
    <property type="match status" value="1"/>
</dbReference>
<dbReference type="InterPro" id="IPR000683">
    <property type="entry name" value="Gfo/Idh/MocA-like_OxRdtase_N"/>
</dbReference>
<proteinExistence type="predicted"/>
<accession>A0A382F2E6</accession>
<dbReference type="SUPFAM" id="SSF51735">
    <property type="entry name" value="NAD(P)-binding Rossmann-fold domains"/>
    <property type="match status" value="1"/>
</dbReference>
<feature type="domain" description="Gfo/Idh/MocA-like oxidoreductase N-terminal" evidence="1">
    <location>
        <begin position="59"/>
        <end position="129"/>
    </location>
</feature>
<gene>
    <name evidence="2" type="ORF">METZ01_LOCUS209155</name>
</gene>
<dbReference type="Pfam" id="PF01408">
    <property type="entry name" value="GFO_IDH_MocA"/>
    <property type="match status" value="1"/>
</dbReference>
<dbReference type="InterPro" id="IPR051450">
    <property type="entry name" value="Gfo/Idh/MocA_Oxidoreductases"/>
</dbReference>
<protein>
    <recommendedName>
        <fullName evidence="1">Gfo/Idh/MocA-like oxidoreductase N-terminal domain-containing protein</fullName>
    </recommendedName>
</protein>
<dbReference type="EMBL" id="UINC01047254">
    <property type="protein sequence ID" value="SVB56301.1"/>
    <property type="molecule type" value="Genomic_DNA"/>
</dbReference>
<dbReference type="PANTHER" id="PTHR43377">
    <property type="entry name" value="BILIVERDIN REDUCTASE A"/>
    <property type="match status" value="1"/>
</dbReference>
<sequence>MIRVGIVDFDTSHVVAFTQRINHVDVDSEQWVNGAKVTIGCPGESLLSPERIPGFTQQMQKYGVPLVETPEEIIGRVDAVMIESVDGNVHYDRALPFLEAGIPIFIDKPLACSLEHAKAIANLAKDRNAPIFSSSSLRYAPEVIKTQEAQDKVGKILGAEVCTTATLHPRNPGLFHYGIHGVETLYALMGPGCQSVWATSNDDTDVISGLWHDGRMGTLRGIRKGHSSFGFTTYHEKSIVRTSIDTNFIYREILKEIIKMFETGESPIDISESIEIIAFIEATARSAKNHGSKTEVAYTFEGE</sequence>
<evidence type="ECO:0000259" key="1">
    <source>
        <dbReference type="Pfam" id="PF01408"/>
    </source>
</evidence>
<dbReference type="InterPro" id="IPR036291">
    <property type="entry name" value="NAD(P)-bd_dom_sf"/>
</dbReference>
<organism evidence="2">
    <name type="scientific">marine metagenome</name>
    <dbReference type="NCBI Taxonomy" id="408172"/>
    <lineage>
        <taxon>unclassified sequences</taxon>
        <taxon>metagenomes</taxon>
        <taxon>ecological metagenomes</taxon>
    </lineage>
</organism>